<reference evidence="3 4" key="1">
    <citation type="journal article" date="2017" name="Nature">
        <title>The Apostasia genome and the evolution of orchids.</title>
        <authorList>
            <person name="Zhang G.Q."/>
            <person name="Liu K.W."/>
            <person name="Li Z."/>
            <person name="Lohaus R."/>
            <person name="Hsiao Y.Y."/>
            <person name="Niu S.C."/>
            <person name="Wang J.Y."/>
            <person name="Lin Y.C."/>
            <person name="Xu Q."/>
            <person name="Chen L.J."/>
            <person name="Yoshida K."/>
            <person name="Fujiwara S."/>
            <person name="Wang Z.W."/>
            <person name="Zhang Y.Q."/>
            <person name="Mitsuda N."/>
            <person name="Wang M."/>
            <person name="Liu G.H."/>
            <person name="Pecoraro L."/>
            <person name="Huang H.X."/>
            <person name="Xiao X.J."/>
            <person name="Lin M."/>
            <person name="Wu X.Y."/>
            <person name="Wu W.L."/>
            <person name="Chen Y.Y."/>
            <person name="Chang S.B."/>
            <person name="Sakamoto S."/>
            <person name="Ohme-Takagi M."/>
            <person name="Yagi M."/>
            <person name="Zeng S.J."/>
            <person name="Shen C.Y."/>
            <person name="Yeh C.M."/>
            <person name="Luo Y.B."/>
            <person name="Tsai W.C."/>
            <person name="Van de Peer Y."/>
            <person name="Liu Z.J."/>
        </authorList>
    </citation>
    <scope>NUCLEOTIDE SEQUENCE [LARGE SCALE GENOMIC DNA]</scope>
    <source>
        <strain evidence="4">cv. Shenzhen</strain>
        <tissue evidence="3">Stem</tissue>
    </source>
</reference>
<evidence type="ECO:0000256" key="2">
    <source>
        <dbReference type="SAM" id="Phobius"/>
    </source>
</evidence>
<feature type="transmembrane region" description="Helical" evidence="2">
    <location>
        <begin position="63"/>
        <end position="88"/>
    </location>
</feature>
<evidence type="ECO:0000313" key="3">
    <source>
        <dbReference type="EMBL" id="PKA49025.1"/>
    </source>
</evidence>
<accession>A0A2I0A0F0</accession>
<keyword evidence="4" id="KW-1185">Reference proteome</keyword>
<feature type="region of interest" description="Disordered" evidence="1">
    <location>
        <begin position="120"/>
        <end position="167"/>
    </location>
</feature>
<dbReference type="EMBL" id="KZ452041">
    <property type="protein sequence ID" value="PKA49025.1"/>
    <property type="molecule type" value="Genomic_DNA"/>
</dbReference>
<proteinExistence type="predicted"/>
<feature type="compositionally biased region" description="Basic residues" evidence="1">
    <location>
        <begin position="150"/>
        <end position="160"/>
    </location>
</feature>
<dbReference type="AlphaFoldDB" id="A0A2I0A0F0"/>
<evidence type="ECO:0000256" key="1">
    <source>
        <dbReference type="SAM" id="MobiDB-lite"/>
    </source>
</evidence>
<organism evidence="3 4">
    <name type="scientific">Apostasia shenzhenica</name>
    <dbReference type="NCBI Taxonomy" id="1088818"/>
    <lineage>
        <taxon>Eukaryota</taxon>
        <taxon>Viridiplantae</taxon>
        <taxon>Streptophyta</taxon>
        <taxon>Embryophyta</taxon>
        <taxon>Tracheophyta</taxon>
        <taxon>Spermatophyta</taxon>
        <taxon>Magnoliopsida</taxon>
        <taxon>Liliopsida</taxon>
        <taxon>Asparagales</taxon>
        <taxon>Orchidaceae</taxon>
        <taxon>Apostasioideae</taxon>
        <taxon>Apostasia</taxon>
    </lineage>
</organism>
<protein>
    <submittedName>
        <fullName evidence="3">Uncharacterized protein</fullName>
    </submittedName>
</protein>
<gene>
    <name evidence="3" type="ORF">AXF42_Ash020604</name>
</gene>
<dbReference type="Proteomes" id="UP000236161">
    <property type="component" value="Unassembled WGS sequence"/>
</dbReference>
<evidence type="ECO:0000313" key="4">
    <source>
        <dbReference type="Proteomes" id="UP000236161"/>
    </source>
</evidence>
<name>A0A2I0A0F0_9ASPA</name>
<keyword evidence="2" id="KW-1133">Transmembrane helix</keyword>
<keyword evidence="2" id="KW-0812">Transmembrane</keyword>
<keyword evidence="2" id="KW-0472">Membrane</keyword>
<sequence length="167" mass="18536">MSNFPLGESAWQVVTAGSTWPTGPNECACRVLTLLTLQNSLERASHPLILKAKWPIPFNGPSLLGLFSVASSFSGWACLGLFSLSIMLKCHDIDKLAAPLIQPPFPPECVCERRHRSRHRLSNADDDAPTQLTTLRRRRGNADSDAAAPTRRRQRLRHAKTSPNPFR</sequence>